<evidence type="ECO:0000313" key="13">
    <source>
        <dbReference type="Proteomes" id="UP000277582"/>
    </source>
</evidence>
<name>A0A3R9R958_9CREN</name>
<organism evidence="12 13">
    <name type="scientific">Candidatus Methanodesulfokora washburnensis</name>
    <dbReference type="NCBI Taxonomy" id="2478471"/>
    <lineage>
        <taxon>Archaea</taxon>
        <taxon>Thermoproteota</taxon>
        <taxon>Candidatus Korarchaeia</taxon>
        <taxon>Candidatus Korarchaeia incertae sedis</taxon>
        <taxon>Candidatus Methanodesulfokora</taxon>
    </lineage>
</organism>
<evidence type="ECO:0000256" key="6">
    <source>
        <dbReference type="ARBA" id="ARBA00022723"/>
    </source>
</evidence>
<evidence type="ECO:0000256" key="9">
    <source>
        <dbReference type="ARBA" id="ARBA00023004"/>
    </source>
</evidence>
<dbReference type="GO" id="GO:0019646">
    <property type="term" value="P:aerobic electron transport chain"/>
    <property type="evidence" value="ECO:0007669"/>
    <property type="project" value="InterPro"/>
</dbReference>
<evidence type="ECO:0000256" key="8">
    <source>
        <dbReference type="ARBA" id="ARBA00022989"/>
    </source>
</evidence>
<dbReference type="RefSeq" id="WP_125670386.1">
    <property type="nucleotide sequence ID" value="NZ_RCOS01000027.1"/>
</dbReference>
<comment type="subcellular location">
    <subcellularLocation>
        <location evidence="1">Cell membrane</location>
        <topology evidence="1">Multi-pass membrane protein</topology>
    </subcellularLocation>
</comment>
<dbReference type="PANTHER" id="PTHR30365">
    <property type="entry name" value="CYTOCHROME D UBIQUINOL OXIDASE"/>
    <property type="match status" value="1"/>
</dbReference>
<keyword evidence="6" id="KW-0479">Metal-binding</keyword>
<dbReference type="GO" id="GO:0009055">
    <property type="term" value="F:electron transfer activity"/>
    <property type="evidence" value="ECO:0007669"/>
    <property type="project" value="InterPro"/>
</dbReference>
<feature type="transmembrane region" description="Helical" evidence="11">
    <location>
        <begin position="68"/>
        <end position="88"/>
    </location>
</feature>
<dbReference type="GO" id="GO:0070069">
    <property type="term" value="C:cytochrome complex"/>
    <property type="evidence" value="ECO:0007669"/>
    <property type="project" value="InterPro"/>
</dbReference>
<dbReference type="GO" id="GO:0005886">
    <property type="term" value="C:plasma membrane"/>
    <property type="evidence" value="ECO:0007669"/>
    <property type="project" value="UniProtKB-SubCell"/>
</dbReference>
<keyword evidence="7" id="KW-0249">Electron transport</keyword>
<dbReference type="Pfam" id="PF01654">
    <property type="entry name" value="Cyt_bd_oxida_I"/>
    <property type="match status" value="2"/>
</dbReference>
<keyword evidence="2" id="KW-0813">Transport</keyword>
<evidence type="ECO:0000256" key="4">
    <source>
        <dbReference type="ARBA" id="ARBA00022617"/>
    </source>
</evidence>
<dbReference type="Proteomes" id="UP000277582">
    <property type="component" value="Unassembled WGS sequence"/>
</dbReference>
<keyword evidence="3" id="KW-1003">Cell membrane</keyword>
<sequence>MDLIGQWLSYPASLDRILSIIGIELHWLILQYVLGLPLFIILSLLLYAKSRDEKWYNIAKTMAKALGIIFAVGAASGTVSEFGLVLIWPNLLEAAGRYIFFPLYAEIFAFIIEITFIYFLIFGWNKLGVKGKLILAFLALLGAWLSGALIVSVNSYMVAPTGIKASYDPISGWKYDNGYPKVLLVVPKEIVNILDVNKLLSLGMEVLGEKNDGVAVLLPSKIVSTLASESWRNVKVGDSILSLVIKKEALGSVKNLLVKDVVDAILTNTVKSVGYTMVTFLSPVYAGSIIHALGAALTVTGFTIAGGYSLLLLKSRSDKKKVYYASGLKLGITLGLFFIAIQGLVFGHLLGTEIASYNPEKLAAMEGTSKEIFSLSRALGIEKIMSFLSYGSFEAKLPEYDLIPQDYCTLTGVTSISDCRPPLMVHYLYYAKTGLSIILGLYALISAILVLRGNLSPTLLKINVITPIVAQIISFLGWAVREIGRKPWSIYGVMTVDVAHTINPGNPLSYGIIALILISVALVLILAVFKLLYVPSVREV</sequence>
<dbReference type="GO" id="GO:0016682">
    <property type="term" value="F:oxidoreductase activity, acting on diphenols and related substances as donors, oxygen as acceptor"/>
    <property type="evidence" value="ECO:0007669"/>
    <property type="project" value="TreeGrafter"/>
</dbReference>
<protein>
    <submittedName>
        <fullName evidence="12">Cytochrome ubiquinol oxidase subunit I</fullName>
    </submittedName>
</protein>
<keyword evidence="10 11" id="KW-0472">Membrane</keyword>
<feature type="transmembrane region" description="Helical" evidence="11">
    <location>
        <begin position="427"/>
        <end position="450"/>
    </location>
</feature>
<proteinExistence type="predicted"/>
<feature type="transmembrane region" description="Helical" evidence="11">
    <location>
        <begin position="323"/>
        <end position="350"/>
    </location>
</feature>
<feature type="transmembrane region" description="Helical" evidence="11">
    <location>
        <begin position="133"/>
        <end position="153"/>
    </location>
</feature>
<dbReference type="OrthoDB" id="41618at2157"/>
<keyword evidence="9" id="KW-0408">Iron</keyword>
<feature type="transmembrane region" description="Helical" evidence="11">
    <location>
        <begin position="510"/>
        <end position="533"/>
    </location>
</feature>
<evidence type="ECO:0000256" key="7">
    <source>
        <dbReference type="ARBA" id="ARBA00022982"/>
    </source>
</evidence>
<dbReference type="EMBL" id="RCOS01000027">
    <property type="protein sequence ID" value="RSN77772.1"/>
    <property type="molecule type" value="Genomic_DNA"/>
</dbReference>
<accession>A0A3R9R958</accession>
<feature type="transmembrane region" description="Helical" evidence="11">
    <location>
        <begin position="462"/>
        <end position="480"/>
    </location>
</feature>
<reference evidence="12 13" key="1">
    <citation type="submission" date="2018-10" db="EMBL/GenBank/DDBJ databases">
        <title>Co-occurring genomic capacity for anaerobic methane metabolism and dissimilatory sulfite reduction discovered in the Korarchaeota.</title>
        <authorList>
            <person name="Mckay L.J."/>
            <person name="Dlakic M."/>
            <person name="Fields M.W."/>
            <person name="Delmont T.O."/>
            <person name="Eren A.M."/>
            <person name="Jay Z.J."/>
            <person name="Klingelsmith K.B."/>
            <person name="Rusch D.B."/>
            <person name="Inskeep W.P."/>
        </authorList>
    </citation>
    <scope>NUCLEOTIDE SEQUENCE [LARGE SCALE GENOMIC DNA]</scope>
    <source>
        <strain evidence="12 13">MDKW</strain>
    </source>
</reference>
<keyword evidence="13" id="KW-1185">Reference proteome</keyword>
<evidence type="ECO:0000313" key="12">
    <source>
        <dbReference type="EMBL" id="RSN77772.1"/>
    </source>
</evidence>
<feature type="transmembrane region" description="Helical" evidence="11">
    <location>
        <begin position="289"/>
        <end position="311"/>
    </location>
</feature>
<dbReference type="InterPro" id="IPR002585">
    <property type="entry name" value="Cyt-d_ubiquinol_oxidase_su_1"/>
</dbReference>
<evidence type="ECO:0000256" key="10">
    <source>
        <dbReference type="ARBA" id="ARBA00023136"/>
    </source>
</evidence>
<evidence type="ECO:0000256" key="2">
    <source>
        <dbReference type="ARBA" id="ARBA00022448"/>
    </source>
</evidence>
<keyword evidence="4" id="KW-0349">Heme</keyword>
<evidence type="ECO:0000256" key="11">
    <source>
        <dbReference type="SAM" id="Phobius"/>
    </source>
</evidence>
<dbReference type="PANTHER" id="PTHR30365:SF14">
    <property type="entry name" value="CYTOCHROME BD MENAQUINOL OXIDASE SUBUNIT I-RELATED"/>
    <property type="match status" value="1"/>
</dbReference>
<feature type="transmembrane region" description="Helical" evidence="11">
    <location>
        <begin position="100"/>
        <end position="121"/>
    </location>
</feature>
<keyword evidence="5 11" id="KW-0812">Transmembrane</keyword>
<feature type="transmembrane region" description="Helical" evidence="11">
    <location>
        <begin position="25"/>
        <end position="47"/>
    </location>
</feature>
<dbReference type="GO" id="GO:0020037">
    <property type="term" value="F:heme binding"/>
    <property type="evidence" value="ECO:0007669"/>
    <property type="project" value="TreeGrafter"/>
</dbReference>
<dbReference type="AlphaFoldDB" id="A0A3R9R958"/>
<evidence type="ECO:0000256" key="3">
    <source>
        <dbReference type="ARBA" id="ARBA00022475"/>
    </source>
</evidence>
<evidence type="ECO:0000256" key="5">
    <source>
        <dbReference type="ARBA" id="ARBA00022692"/>
    </source>
</evidence>
<keyword evidence="8 11" id="KW-1133">Transmembrane helix</keyword>
<evidence type="ECO:0000256" key="1">
    <source>
        <dbReference type="ARBA" id="ARBA00004651"/>
    </source>
</evidence>
<dbReference type="GO" id="GO:0046872">
    <property type="term" value="F:metal ion binding"/>
    <property type="evidence" value="ECO:0007669"/>
    <property type="project" value="UniProtKB-KW"/>
</dbReference>
<comment type="caution">
    <text evidence="12">The sequence shown here is derived from an EMBL/GenBank/DDBJ whole genome shotgun (WGS) entry which is preliminary data.</text>
</comment>
<gene>
    <name evidence="12" type="ORF">D6D85_01960</name>
</gene>